<accession>A0A9D1X9U3</accession>
<name>A0A9D1X9U3_9BACT</name>
<reference evidence="1" key="2">
    <citation type="submission" date="2021-04" db="EMBL/GenBank/DDBJ databases">
        <authorList>
            <person name="Gilroy R."/>
        </authorList>
    </citation>
    <scope>NUCLEOTIDE SEQUENCE</scope>
    <source>
        <strain evidence="1">ChiGjej6B6-14162</strain>
    </source>
</reference>
<comment type="caution">
    <text evidence="1">The sequence shown here is derived from an EMBL/GenBank/DDBJ whole genome shotgun (WGS) entry which is preliminary data.</text>
</comment>
<protein>
    <submittedName>
        <fullName evidence="1">Uncharacterized protein</fullName>
    </submittedName>
</protein>
<evidence type="ECO:0000313" key="2">
    <source>
        <dbReference type="Proteomes" id="UP000886740"/>
    </source>
</evidence>
<reference evidence="1" key="1">
    <citation type="journal article" date="2021" name="PeerJ">
        <title>Extensive microbial diversity within the chicken gut microbiome revealed by metagenomics and culture.</title>
        <authorList>
            <person name="Gilroy R."/>
            <person name="Ravi A."/>
            <person name="Getino M."/>
            <person name="Pursley I."/>
            <person name="Horton D.L."/>
            <person name="Alikhan N.F."/>
            <person name="Baker D."/>
            <person name="Gharbi K."/>
            <person name="Hall N."/>
            <person name="Watson M."/>
            <person name="Adriaenssens E.M."/>
            <person name="Foster-Nyarko E."/>
            <person name="Jarju S."/>
            <person name="Secka A."/>
            <person name="Antonio M."/>
            <person name="Oren A."/>
            <person name="Chaudhuri R.R."/>
            <person name="La Ragione R."/>
            <person name="Hildebrand F."/>
            <person name="Pallen M.J."/>
        </authorList>
    </citation>
    <scope>NUCLEOTIDE SEQUENCE</scope>
    <source>
        <strain evidence="1">ChiGjej6B6-14162</strain>
    </source>
</reference>
<proteinExistence type="predicted"/>
<dbReference type="Proteomes" id="UP000886740">
    <property type="component" value="Unassembled WGS sequence"/>
</dbReference>
<gene>
    <name evidence="1" type="ORF">H9977_11165</name>
</gene>
<sequence length="187" mass="22678">MGQYLMVGLRLGFSIDKEDIAKVVNEERTVEDILRSFEKYYLPAPIYRREEQEDTYVYSLDKALLDKELMPFLERFYDFRYITRHEKEKGKVVLDLLETLPSTDKRLEVAKRKEYDCYQWDRYLSAYYVDDWRIKRVLVRTEVLLLSFEGKILMECYDSLFDFFRRSIINQFPDFEIAKTIDVYING</sequence>
<dbReference type="AlphaFoldDB" id="A0A9D1X9U3"/>
<evidence type="ECO:0000313" key="1">
    <source>
        <dbReference type="EMBL" id="HIX75573.1"/>
    </source>
</evidence>
<organism evidence="1 2">
    <name type="scientific">Candidatus Parabacteroides intestinipullorum</name>
    <dbReference type="NCBI Taxonomy" id="2838723"/>
    <lineage>
        <taxon>Bacteria</taxon>
        <taxon>Pseudomonadati</taxon>
        <taxon>Bacteroidota</taxon>
        <taxon>Bacteroidia</taxon>
        <taxon>Bacteroidales</taxon>
        <taxon>Tannerellaceae</taxon>
        <taxon>Parabacteroides</taxon>
    </lineage>
</organism>
<dbReference type="EMBL" id="DXEL01000076">
    <property type="protein sequence ID" value="HIX75573.1"/>
    <property type="molecule type" value="Genomic_DNA"/>
</dbReference>